<sequence>MRNHAVQLLPYKIHSDNSLKKTHHEFIFHLPPISKIHQTHSVIQQKVQWYPDHPYSVIIVNSASSLVLDASEPEVKLREFTGSPLQQWEFECPSQASFFCRTLVQGKYRHVLDLLENTVLLLGDIFMHRGPKMSFIL</sequence>
<keyword evidence="2" id="KW-1185">Reference proteome</keyword>
<protein>
    <submittedName>
        <fullName evidence="1">Uncharacterized protein</fullName>
    </submittedName>
</protein>
<name>A0AA38IEX9_9CUCU</name>
<evidence type="ECO:0000313" key="2">
    <source>
        <dbReference type="Proteomes" id="UP001168821"/>
    </source>
</evidence>
<gene>
    <name evidence="1" type="ORF">Zmor_018883</name>
</gene>
<dbReference type="Proteomes" id="UP001168821">
    <property type="component" value="Unassembled WGS sequence"/>
</dbReference>
<dbReference type="EMBL" id="JALNTZ010000005">
    <property type="protein sequence ID" value="KAJ3652961.1"/>
    <property type="molecule type" value="Genomic_DNA"/>
</dbReference>
<accession>A0AA38IEX9</accession>
<evidence type="ECO:0000313" key="1">
    <source>
        <dbReference type="EMBL" id="KAJ3652961.1"/>
    </source>
</evidence>
<proteinExistence type="predicted"/>
<organism evidence="1 2">
    <name type="scientific">Zophobas morio</name>
    <dbReference type="NCBI Taxonomy" id="2755281"/>
    <lineage>
        <taxon>Eukaryota</taxon>
        <taxon>Metazoa</taxon>
        <taxon>Ecdysozoa</taxon>
        <taxon>Arthropoda</taxon>
        <taxon>Hexapoda</taxon>
        <taxon>Insecta</taxon>
        <taxon>Pterygota</taxon>
        <taxon>Neoptera</taxon>
        <taxon>Endopterygota</taxon>
        <taxon>Coleoptera</taxon>
        <taxon>Polyphaga</taxon>
        <taxon>Cucujiformia</taxon>
        <taxon>Tenebrionidae</taxon>
        <taxon>Zophobas</taxon>
    </lineage>
</organism>
<dbReference type="AlphaFoldDB" id="A0AA38IEX9"/>
<reference evidence="1" key="1">
    <citation type="journal article" date="2023" name="G3 (Bethesda)">
        <title>Whole genome assemblies of Zophobas morio and Tenebrio molitor.</title>
        <authorList>
            <person name="Kaur S."/>
            <person name="Stinson S.A."/>
            <person name="diCenzo G.C."/>
        </authorList>
    </citation>
    <scope>NUCLEOTIDE SEQUENCE</scope>
    <source>
        <strain evidence="1">QUZm001</strain>
    </source>
</reference>
<comment type="caution">
    <text evidence="1">The sequence shown here is derived from an EMBL/GenBank/DDBJ whole genome shotgun (WGS) entry which is preliminary data.</text>
</comment>